<comment type="subcellular location">
    <subcellularLocation>
        <location evidence="6">Cell membrane</location>
        <topology evidence="6">Multi-pass membrane protein</topology>
    </subcellularLocation>
    <subcellularLocation>
        <location evidence="1">Membrane</location>
        <topology evidence="1">Multi-pass membrane protein</topology>
    </subcellularLocation>
</comment>
<evidence type="ECO:0000256" key="4">
    <source>
        <dbReference type="ARBA" id="ARBA00023136"/>
    </source>
</evidence>
<dbReference type="EMBL" id="WEGK01000017">
    <property type="protein sequence ID" value="MQY23068.1"/>
    <property type="molecule type" value="Genomic_DNA"/>
</dbReference>
<dbReference type="Pfam" id="PF01061">
    <property type="entry name" value="ABC2_membrane"/>
    <property type="match status" value="1"/>
</dbReference>
<evidence type="ECO:0000256" key="1">
    <source>
        <dbReference type="ARBA" id="ARBA00004141"/>
    </source>
</evidence>
<dbReference type="InterPro" id="IPR013525">
    <property type="entry name" value="ABC2_TM"/>
</dbReference>
<feature type="domain" description="ABC transmembrane type-2" evidence="8">
    <location>
        <begin position="76"/>
        <end position="303"/>
    </location>
</feature>
<feature type="transmembrane region" description="Helical" evidence="6">
    <location>
        <begin position="191"/>
        <end position="213"/>
    </location>
</feature>
<dbReference type="InterPro" id="IPR047817">
    <property type="entry name" value="ABC2_TM_bact-type"/>
</dbReference>
<sequence>MSGSGPKAAAERNHAGPALMPHGNGMSVVVESVATSGRQAPLPVVPPQSERALSAWVRHSLIQCKRLLLVWARDPATTIQTLIYPALTLLMLRVVLGDSITRATGMPSEYGTVPMITLVAAMSGAVVSALGFKNEQYTGLLGRLWTMPVHRAAGLSGRLLAEAIRVLVTTLFVIVVGVCIGFRFWNGPLAALAMIAIPVLFGVAFAVLVTALATVSGGVMLVNIVAIFNTLLMFFNSGFVPTTVYPTWLQSTVANQPMSTAIDAMRGLSWDGAVTAPLLKTLAWTIGAIVVFAYPAIRGYRRAAESSG</sequence>
<comment type="caution">
    <text evidence="9">The sequence shown here is derived from an EMBL/GenBank/DDBJ whole genome shotgun (WGS) entry which is preliminary data.</text>
</comment>
<evidence type="ECO:0000256" key="2">
    <source>
        <dbReference type="ARBA" id="ARBA00022692"/>
    </source>
</evidence>
<evidence type="ECO:0000259" key="8">
    <source>
        <dbReference type="PROSITE" id="PS51012"/>
    </source>
</evidence>
<feature type="transmembrane region" description="Helical" evidence="6">
    <location>
        <begin position="220"/>
        <end position="239"/>
    </location>
</feature>
<evidence type="ECO:0000313" key="10">
    <source>
        <dbReference type="Proteomes" id="UP000438448"/>
    </source>
</evidence>
<comment type="caution">
    <text evidence="6">Lacks conserved residue(s) required for the propagation of feature annotation.</text>
</comment>
<keyword evidence="6" id="KW-0813">Transport</keyword>
<dbReference type="GO" id="GO:0043190">
    <property type="term" value="C:ATP-binding cassette (ABC) transporter complex"/>
    <property type="evidence" value="ECO:0007669"/>
    <property type="project" value="InterPro"/>
</dbReference>
<keyword evidence="10" id="KW-1185">Reference proteome</keyword>
<keyword evidence="6" id="KW-1003">Cell membrane</keyword>
<feature type="region of interest" description="Disordered" evidence="7">
    <location>
        <begin position="1"/>
        <end position="22"/>
    </location>
</feature>
<evidence type="ECO:0000256" key="7">
    <source>
        <dbReference type="SAM" id="MobiDB-lite"/>
    </source>
</evidence>
<evidence type="ECO:0000313" key="9">
    <source>
        <dbReference type="EMBL" id="MQY23068.1"/>
    </source>
</evidence>
<proteinExistence type="inferred from homology"/>
<keyword evidence="4 6" id="KW-0472">Membrane</keyword>
<dbReference type="GO" id="GO:0046677">
    <property type="term" value="P:response to antibiotic"/>
    <property type="evidence" value="ECO:0007669"/>
    <property type="project" value="UniProtKB-KW"/>
</dbReference>
<feature type="transmembrane region" description="Helical" evidence="6">
    <location>
        <begin position="112"/>
        <end position="132"/>
    </location>
</feature>
<dbReference type="PANTHER" id="PTHR43027:SF1">
    <property type="entry name" value="DOXORUBICIN RESISTANCE ABC TRANSPORTER PERMEASE PROTEIN DRRC-RELATED"/>
    <property type="match status" value="1"/>
</dbReference>
<comment type="similarity">
    <text evidence="6">Belongs to the ABC-2 integral membrane protein family.</text>
</comment>
<name>A0A7K0DBL9_9NOCA</name>
<evidence type="ECO:0000256" key="6">
    <source>
        <dbReference type="RuleBase" id="RU361157"/>
    </source>
</evidence>
<dbReference type="PROSITE" id="PS51012">
    <property type="entry name" value="ABC_TM2"/>
    <property type="match status" value="1"/>
</dbReference>
<evidence type="ECO:0000256" key="5">
    <source>
        <dbReference type="ARBA" id="ARBA00023251"/>
    </source>
</evidence>
<keyword evidence="3 6" id="KW-1133">Transmembrane helix</keyword>
<feature type="transmembrane region" description="Helical" evidence="6">
    <location>
        <begin position="278"/>
        <end position="297"/>
    </location>
</feature>
<organism evidence="9 10">
    <name type="scientific">Nocardia macrotermitis</name>
    <dbReference type="NCBI Taxonomy" id="2585198"/>
    <lineage>
        <taxon>Bacteria</taxon>
        <taxon>Bacillati</taxon>
        <taxon>Actinomycetota</taxon>
        <taxon>Actinomycetes</taxon>
        <taxon>Mycobacteriales</taxon>
        <taxon>Nocardiaceae</taxon>
        <taxon>Nocardia</taxon>
    </lineage>
</organism>
<dbReference type="InterPro" id="IPR000412">
    <property type="entry name" value="ABC_2_transport"/>
</dbReference>
<reference evidence="9 10" key="1">
    <citation type="submission" date="2019-10" db="EMBL/GenBank/DDBJ databases">
        <title>Nocardia macrotermitis sp. nov. and Nocardia aurantia sp. nov., isolated from the gut of fungus growing-termite Macrotermes natalensis.</title>
        <authorList>
            <person name="Benndorf R."/>
            <person name="Schwitalla J."/>
            <person name="Martin K."/>
            <person name="De Beer W."/>
            <person name="Kaster A.-K."/>
            <person name="Vollmers J."/>
            <person name="Poulsen M."/>
            <person name="Beemelmanns C."/>
        </authorList>
    </citation>
    <scope>NUCLEOTIDE SEQUENCE [LARGE SCALE GENOMIC DNA]</scope>
    <source>
        <strain evidence="9 10">RB20</strain>
    </source>
</reference>
<dbReference type="InterPro" id="IPR052902">
    <property type="entry name" value="ABC-2_transporter"/>
</dbReference>
<evidence type="ECO:0000256" key="3">
    <source>
        <dbReference type="ARBA" id="ARBA00022989"/>
    </source>
</evidence>
<keyword evidence="5" id="KW-0046">Antibiotic resistance</keyword>
<dbReference type="PANTHER" id="PTHR43027">
    <property type="entry name" value="DOXORUBICIN RESISTANCE ABC TRANSPORTER PERMEASE PROTEIN DRRC-RELATED"/>
    <property type="match status" value="1"/>
</dbReference>
<gene>
    <name evidence="9" type="primary">drrC_3</name>
    <name evidence="9" type="ORF">NRB20_61950</name>
</gene>
<keyword evidence="2 6" id="KW-0812">Transmembrane</keyword>
<feature type="transmembrane region" description="Helical" evidence="6">
    <location>
        <begin position="166"/>
        <end position="185"/>
    </location>
</feature>
<protein>
    <recommendedName>
        <fullName evidence="6">Transport permease protein</fullName>
    </recommendedName>
</protein>
<dbReference type="AlphaFoldDB" id="A0A7K0DBL9"/>
<dbReference type="Proteomes" id="UP000438448">
    <property type="component" value="Unassembled WGS sequence"/>
</dbReference>
<dbReference type="PIRSF" id="PIRSF006648">
    <property type="entry name" value="DrrB"/>
    <property type="match status" value="1"/>
</dbReference>
<dbReference type="GO" id="GO:0140359">
    <property type="term" value="F:ABC-type transporter activity"/>
    <property type="evidence" value="ECO:0007669"/>
    <property type="project" value="InterPro"/>
</dbReference>
<accession>A0A7K0DBL9</accession>